<dbReference type="RefSeq" id="XP_012211367.1">
    <property type="nucleotide sequence ID" value="XM_012355977.1"/>
</dbReference>
<keyword evidence="2" id="KW-1185">Reference proteome</keyword>
<evidence type="ECO:0000313" key="2">
    <source>
        <dbReference type="Proteomes" id="UP000030745"/>
    </source>
</evidence>
<accession>A0A067BIC6</accession>
<dbReference type="Proteomes" id="UP000030745">
    <property type="component" value="Unassembled WGS sequence"/>
</dbReference>
<dbReference type="VEuPathDB" id="FungiDB:SPRG_16558"/>
<dbReference type="GeneID" id="24138172"/>
<evidence type="ECO:0000313" key="1">
    <source>
        <dbReference type="EMBL" id="KDO17923.1"/>
    </source>
</evidence>
<sequence>MGRSPTTFLNIDGKRLAIAVKLKPTTLADLRDYLTTQHHMTEHDRFILFWYKNRLPATDKHVPYEVEPLCERSIPTSALYEFGGPYAGVIRPRSKKVIRDMRI</sequence>
<name>A0A067BIC6_SAPPC</name>
<dbReference type="OrthoDB" id="10300354at2759"/>
<gene>
    <name evidence="1" type="ORF">SPRG_16558</name>
</gene>
<dbReference type="OMA" id="TDKHVPY"/>
<dbReference type="AlphaFoldDB" id="A0A067BIC6"/>
<dbReference type="EMBL" id="KK583535">
    <property type="protein sequence ID" value="KDO17923.1"/>
    <property type="molecule type" value="Genomic_DNA"/>
</dbReference>
<reference evidence="1 2" key="1">
    <citation type="journal article" date="2013" name="PLoS Genet.">
        <title>Distinctive expansion of potential virulence genes in the genome of the oomycete fish pathogen Saprolegnia parasitica.</title>
        <authorList>
            <person name="Jiang R.H."/>
            <person name="de Bruijn I."/>
            <person name="Haas B.J."/>
            <person name="Belmonte R."/>
            <person name="Lobach L."/>
            <person name="Christie J."/>
            <person name="van den Ackerveken G."/>
            <person name="Bottin A."/>
            <person name="Bulone V."/>
            <person name="Diaz-Moreno S.M."/>
            <person name="Dumas B."/>
            <person name="Fan L."/>
            <person name="Gaulin E."/>
            <person name="Govers F."/>
            <person name="Grenville-Briggs L.J."/>
            <person name="Horner N.R."/>
            <person name="Levin J.Z."/>
            <person name="Mammella M."/>
            <person name="Meijer H.J."/>
            <person name="Morris P."/>
            <person name="Nusbaum C."/>
            <person name="Oome S."/>
            <person name="Phillips A.J."/>
            <person name="van Rooyen D."/>
            <person name="Rzeszutek E."/>
            <person name="Saraiva M."/>
            <person name="Secombes C.J."/>
            <person name="Seidl M.F."/>
            <person name="Snel B."/>
            <person name="Stassen J.H."/>
            <person name="Sykes S."/>
            <person name="Tripathy S."/>
            <person name="van den Berg H."/>
            <person name="Vega-Arreguin J.C."/>
            <person name="Wawra S."/>
            <person name="Young S.K."/>
            <person name="Zeng Q."/>
            <person name="Dieguez-Uribeondo J."/>
            <person name="Russ C."/>
            <person name="Tyler B.M."/>
            <person name="van West P."/>
        </authorList>
    </citation>
    <scope>NUCLEOTIDE SEQUENCE [LARGE SCALE GENOMIC DNA]</scope>
    <source>
        <strain evidence="1 2">CBS 223.65</strain>
    </source>
</reference>
<feature type="non-terminal residue" evidence="1">
    <location>
        <position position="103"/>
    </location>
</feature>
<protein>
    <submittedName>
        <fullName evidence="1">Uncharacterized protein</fullName>
    </submittedName>
</protein>
<organism evidence="1 2">
    <name type="scientific">Saprolegnia parasitica (strain CBS 223.65)</name>
    <dbReference type="NCBI Taxonomy" id="695850"/>
    <lineage>
        <taxon>Eukaryota</taxon>
        <taxon>Sar</taxon>
        <taxon>Stramenopiles</taxon>
        <taxon>Oomycota</taxon>
        <taxon>Saprolegniomycetes</taxon>
        <taxon>Saprolegniales</taxon>
        <taxon>Saprolegniaceae</taxon>
        <taxon>Saprolegnia</taxon>
    </lineage>
</organism>
<dbReference type="KEGG" id="spar:SPRG_16558"/>
<proteinExistence type="predicted"/>